<proteinExistence type="predicted"/>
<accession>I2Q045</accession>
<dbReference type="OrthoDB" id="9977984at2"/>
<evidence type="ECO:0000313" key="1">
    <source>
        <dbReference type="EMBL" id="EIG53151.1"/>
    </source>
</evidence>
<dbReference type="AlphaFoldDB" id="I2Q045"/>
<dbReference type="STRING" id="596152.DesU5LDRAFT_1466"/>
<dbReference type="HOGENOM" id="CLU_1967038_0_0_7"/>
<reference evidence="1" key="1">
    <citation type="submission" date="2011-11" db="EMBL/GenBank/DDBJ databases">
        <title>Improved High-Quality Draft sequence of Desulfovibrio sp. U5L.</title>
        <authorList>
            <consortium name="US DOE Joint Genome Institute"/>
            <person name="Lucas S."/>
            <person name="Han J."/>
            <person name="Lapidus A."/>
            <person name="Cheng J.-F."/>
            <person name="Goodwin L."/>
            <person name="Pitluck S."/>
            <person name="Peters L."/>
            <person name="Ovchinnikova G."/>
            <person name="Held B."/>
            <person name="Detter J.C."/>
            <person name="Han C."/>
            <person name="Tapia R."/>
            <person name="Land M."/>
            <person name="Hauser L."/>
            <person name="Kyrpides N."/>
            <person name="Ivanova N."/>
            <person name="Pagani I."/>
            <person name="Gabster J."/>
            <person name="Walker C."/>
            <person name="Stolyar S."/>
            <person name="Stahl D."/>
            <person name="Arkin A."/>
            <person name="Dehal P."/>
            <person name="Hazen T."/>
            <person name="Woyke T."/>
        </authorList>
    </citation>
    <scope>NUCLEOTIDE SEQUENCE [LARGE SCALE GENOMIC DNA]</scope>
    <source>
        <strain evidence="1">U5L</strain>
    </source>
</reference>
<name>I2Q045_9BACT</name>
<gene>
    <name evidence="1" type="ORF">DesU5LDRAFT_1466</name>
</gene>
<protein>
    <submittedName>
        <fullName evidence="1">Uncharacterized protein</fullName>
    </submittedName>
</protein>
<organism evidence="1">
    <name type="scientific">Desulfovibrio sp. U5L</name>
    <dbReference type="NCBI Taxonomy" id="596152"/>
    <lineage>
        <taxon>Bacteria</taxon>
        <taxon>Pseudomonadati</taxon>
        <taxon>Thermodesulfobacteriota</taxon>
        <taxon>Desulfovibrionia</taxon>
        <taxon>Desulfovibrionales</taxon>
        <taxon>Desulfovibrionaceae</taxon>
        <taxon>Desulfovibrio</taxon>
    </lineage>
</organism>
<dbReference type="EMBL" id="JH600068">
    <property type="protein sequence ID" value="EIG53151.1"/>
    <property type="molecule type" value="Genomic_DNA"/>
</dbReference>
<sequence length="127" mass="13653">MTYSQSAHIIDLQARNTELVSQVRTLTRALADRGPAISAVLCAHHQAVEKHQQFPAALDAQGTILAEELLEAMAELNGAGLAVLRAINDHRDEAPCLDRVREEYAHVGAVVLRALEKLAGAKGQGKP</sequence>